<keyword evidence="6" id="KW-1185">Reference proteome</keyword>
<dbReference type="OrthoDB" id="1924260at2759"/>
<dbReference type="AlphaFoldDB" id="A0A0C3PWY8"/>
<evidence type="ECO:0000256" key="2">
    <source>
        <dbReference type="ARBA" id="ARBA00022602"/>
    </source>
</evidence>
<sequence length="357" mass="40397">MNPNSASEHMELLAMLLDRCPTTVEIIPGDATSWSPDSTDRGPYHPFLFIDGNLGVPQKVLYALYPYAVNVFNVFRRACLSSRETPQASSCSKPTDLLESSSVILLANPSHQTALNARKRLVREGTIDPEKELRFTSSLLSCQHCTKHGELWYHRRWMFAFSQQLSSGESSRSSFHIPLASLQQELALIARACELYPRNYFAWMHRFICFRSVVRCHPIGALLNQLSDILNNEIDDIKRWIECHVSDYSAVHYLINLSQLLLQFQGLKWGLYHHSTSLVRAYPSHETLWIYAYAACLMPVTHGEDPGEFLEGFVRPLAQLRSTDVPTDDDSAQASQHAQRFLARRELGLGGELGIGC</sequence>
<dbReference type="PANTHER" id="PTHR11129:SF3">
    <property type="entry name" value="PROTEIN PRENYLTRANSFERASE ALPHA SUBUNIT REPEAT-CONTAINING PROTEIN 1"/>
    <property type="match status" value="1"/>
</dbReference>
<dbReference type="InterPro" id="IPR002088">
    <property type="entry name" value="Prenyl_trans_a"/>
</dbReference>
<accession>A0A0C3PWY8</accession>
<dbReference type="GO" id="GO:0008318">
    <property type="term" value="F:protein prenyltransferase activity"/>
    <property type="evidence" value="ECO:0007669"/>
    <property type="project" value="InterPro"/>
</dbReference>
<dbReference type="PROSITE" id="PS51147">
    <property type="entry name" value="PFTA"/>
    <property type="match status" value="1"/>
</dbReference>
<keyword evidence="3" id="KW-0808">Transferase</keyword>
<reference evidence="6" key="2">
    <citation type="submission" date="2015-01" db="EMBL/GenBank/DDBJ databases">
        <title>Evolutionary Origins and Diversification of the Mycorrhizal Mutualists.</title>
        <authorList>
            <consortium name="DOE Joint Genome Institute"/>
            <consortium name="Mycorrhizal Genomics Consortium"/>
            <person name="Kohler A."/>
            <person name="Kuo A."/>
            <person name="Nagy L.G."/>
            <person name="Floudas D."/>
            <person name="Copeland A."/>
            <person name="Barry K.W."/>
            <person name="Cichocki N."/>
            <person name="Veneault-Fourrey C."/>
            <person name="LaButti K."/>
            <person name="Lindquist E.A."/>
            <person name="Lipzen A."/>
            <person name="Lundell T."/>
            <person name="Morin E."/>
            <person name="Murat C."/>
            <person name="Riley R."/>
            <person name="Ohm R."/>
            <person name="Sun H."/>
            <person name="Tunlid A."/>
            <person name="Henrissat B."/>
            <person name="Grigoriev I.V."/>
            <person name="Hibbett D.S."/>
            <person name="Martin F."/>
        </authorList>
    </citation>
    <scope>NUCLEOTIDE SEQUENCE [LARGE SCALE GENOMIC DNA]</scope>
    <source>
        <strain evidence="6">Marx 270</strain>
    </source>
</reference>
<reference evidence="5 6" key="1">
    <citation type="submission" date="2014-04" db="EMBL/GenBank/DDBJ databases">
        <authorList>
            <consortium name="DOE Joint Genome Institute"/>
            <person name="Kuo A."/>
            <person name="Kohler A."/>
            <person name="Costa M.D."/>
            <person name="Nagy L.G."/>
            <person name="Floudas D."/>
            <person name="Copeland A."/>
            <person name="Barry K.W."/>
            <person name="Cichocki N."/>
            <person name="Veneault-Fourrey C."/>
            <person name="LaButti K."/>
            <person name="Lindquist E.A."/>
            <person name="Lipzen A."/>
            <person name="Lundell T."/>
            <person name="Morin E."/>
            <person name="Murat C."/>
            <person name="Sun H."/>
            <person name="Tunlid A."/>
            <person name="Henrissat B."/>
            <person name="Grigoriev I.V."/>
            <person name="Hibbett D.S."/>
            <person name="Martin F."/>
            <person name="Nordberg H.P."/>
            <person name="Cantor M.N."/>
            <person name="Hua S.X."/>
        </authorList>
    </citation>
    <scope>NUCLEOTIDE SEQUENCE [LARGE SCALE GENOMIC DNA]</scope>
    <source>
        <strain evidence="5 6">Marx 270</strain>
    </source>
</reference>
<evidence type="ECO:0000256" key="3">
    <source>
        <dbReference type="ARBA" id="ARBA00022679"/>
    </source>
</evidence>
<dbReference type="PANTHER" id="PTHR11129">
    <property type="entry name" value="PROTEIN FARNESYLTRANSFERASE ALPHA SUBUNIT/RAB GERANYLGERANYL TRANSFERASE ALPHA SUBUNIT"/>
    <property type="match status" value="1"/>
</dbReference>
<organism evidence="5 6">
    <name type="scientific">Pisolithus tinctorius Marx 270</name>
    <dbReference type="NCBI Taxonomy" id="870435"/>
    <lineage>
        <taxon>Eukaryota</taxon>
        <taxon>Fungi</taxon>
        <taxon>Dikarya</taxon>
        <taxon>Basidiomycota</taxon>
        <taxon>Agaricomycotina</taxon>
        <taxon>Agaricomycetes</taxon>
        <taxon>Agaricomycetidae</taxon>
        <taxon>Boletales</taxon>
        <taxon>Sclerodermatineae</taxon>
        <taxon>Pisolithaceae</taxon>
        <taxon>Pisolithus</taxon>
    </lineage>
</organism>
<dbReference type="Pfam" id="PF01239">
    <property type="entry name" value="PPTA"/>
    <property type="match status" value="2"/>
</dbReference>
<proteinExistence type="inferred from homology"/>
<dbReference type="InParanoid" id="A0A0C3PWY8"/>
<evidence type="ECO:0000313" key="6">
    <source>
        <dbReference type="Proteomes" id="UP000054217"/>
    </source>
</evidence>
<dbReference type="GO" id="GO:0005737">
    <property type="term" value="C:cytoplasm"/>
    <property type="evidence" value="ECO:0007669"/>
    <property type="project" value="TreeGrafter"/>
</dbReference>
<gene>
    <name evidence="5" type="ORF">M404DRAFT_992119</name>
</gene>
<dbReference type="HOGENOM" id="CLU_066043_0_0_1"/>
<protein>
    <submittedName>
        <fullName evidence="5">Uncharacterized protein</fullName>
    </submittedName>
</protein>
<evidence type="ECO:0000256" key="1">
    <source>
        <dbReference type="ARBA" id="ARBA00006734"/>
    </source>
</evidence>
<name>A0A0C3PWY8_PISTI</name>
<keyword evidence="4" id="KW-0677">Repeat</keyword>
<evidence type="ECO:0000313" key="5">
    <source>
        <dbReference type="EMBL" id="KIO13881.1"/>
    </source>
</evidence>
<comment type="similarity">
    <text evidence="1">Belongs to the protein prenyltransferase subunit alpha family.</text>
</comment>
<dbReference type="Proteomes" id="UP000054217">
    <property type="component" value="Unassembled WGS sequence"/>
</dbReference>
<keyword evidence="2" id="KW-0637">Prenyltransferase</keyword>
<dbReference type="SUPFAM" id="SSF48439">
    <property type="entry name" value="Protein prenylyltransferase"/>
    <property type="match status" value="1"/>
</dbReference>
<dbReference type="Gene3D" id="1.25.40.120">
    <property type="entry name" value="Protein prenylyltransferase"/>
    <property type="match status" value="1"/>
</dbReference>
<evidence type="ECO:0000256" key="4">
    <source>
        <dbReference type="ARBA" id="ARBA00022737"/>
    </source>
</evidence>
<dbReference type="EMBL" id="KN831945">
    <property type="protein sequence ID" value="KIO13881.1"/>
    <property type="molecule type" value="Genomic_DNA"/>
</dbReference>